<feature type="transmembrane region" description="Helical" evidence="2">
    <location>
        <begin position="30"/>
        <end position="48"/>
    </location>
</feature>
<dbReference type="EMBL" id="JXYS01000022">
    <property type="protein sequence ID" value="KJF18228.1"/>
    <property type="molecule type" value="Genomic_DNA"/>
</dbReference>
<proteinExistence type="predicted"/>
<evidence type="ECO:0000313" key="4">
    <source>
        <dbReference type="Proteomes" id="UP000032360"/>
    </source>
</evidence>
<dbReference type="Proteomes" id="UP000032360">
    <property type="component" value="Unassembled WGS sequence"/>
</dbReference>
<keyword evidence="4" id="KW-1185">Reference proteome</keyword>
<evidence type="ECO:0000313" key="3">
    <source>
        <dbReference type="EMBL" id="KJF18228.1"/>
    </source>
</evidence>
<dbReference type="AlphaFoldDB" id="A0A0D8HJW9"/>
<gene>
    <name evidence="3" type="ORF">AXFE_08770</name>
</gene>
<keyword evidence="2" id="KW-0472">Membrane</keyword>
<dbReference type="STRING" id="1280514.AXFE_08770"/>
<name>A0A0D8HJW9_9ACTN</name>
<feature type="compositionally biased region" description="Low complexity" evidence="1">
    <location>
        <begin position="53"/>
        <end position="109"/>
    </location>
</feature>
<comment type="caution">
    <text evidence="3">The sequence shown here is derived from an EMBL/GenBank/DDBJ whole genome shotgun (WGS) entry which is preliminary data.</text>
</comment>
<organism evidence="3 4">
    <name type="scientific">Acidithrix ferrooxidans</name>
    <dbReference type="NCBI Taxonomy" id="1280514"/>
    <lineage>
        <taxon>Bacteria</taxon>
        <taxon>Bacillati</taxon>
        <taxon>Actinomycetota</taxon>
        <taxon>Acidimicrobiia</taxon>
        <taxon>Acidimicrobiales</taxon>
        <taxon>Acidimicrobiaceae</taxon>
        <taxon>Acidithrix</taxon>
    </lineage>
</organism>
<evidence type="ECO:0000256" key="1">
    <source>
        <dbReference type="SAM" id="MobiDB-lite"/>
    </source>
</evidence>
<protein>
    <submittedName>
        <fullName evidence="3">Uncharacterized protein</fullName>
    </submittedName>
</protein>
<evidence type="ECO:0000256" key="2">
    <source>
        <dbReference type="SAM" id="Phobius"/>
    </source>
</evidence>
<accession>A0A0D8HJW9</accession>
<keyword evidence="2" id="KW-1133">Transmembrane helix</keyword>
<dbReference type="RefSeq" id="WP_052604637.1">
    <property type="nucleotide sequence ID" value="NZ_JXYS01000022.1"/>
</dbReference>
<reference evidence="3 4" key="1">
    <citation type="submission" date="2015-01" db="EMBL/GenBank/DDBJ databases">
        <title>Draft genome of the acidophilic iron oxidizer Acidithrix ferrooxidans strain Py-F3.</title>
        <authorList>
            <person name="Poehlein A."/>
            <person name="Eisen S."/>
            <person name="Schloemann M."/>
            <person name="Johnson B.D."/>
            <person name="Daniel R."/>
            <person name="Muehling M."/>
        </authorList>
    </citation>
    <scope>NUCLEOTIDE SEQUENCE [LARGE SCALE GENOMIC DNA]</scope>
    <source>
        <strain evidence="3 4">Py-F3</strain>
    </source>
</reference>
<sequence>MSVTYTTARPTGRSSGEVALARSSRLHRTVVAVSIAVTATFALVLARLNPGVSTAPTSSTSASTGASSGTTASGSSALNSTSPTLAPVAGTPAAQAPAAQAPVAATGGS</sequence>
<feature type="region of interest" description="Disordered" evidence="1">
    <location>
        <begin position="52"/>
        <end position="109"/>
    </location>
</feature>
<keyword evidence="2" id="KW-0812">Transmembrane</keyword>